<dbReference type="GO" id="GO:2001295">
    <property type="term" value="P:malonyl-CoA biosynthetic process"/>
    <property type="evidence" value="ECO:0007669"/>
    <property type="project" value="TreeGrafter"/>
</dbReference>
<dbReference type="EMBL" id="JAWPEI010000001">
    <property type="protein sequence ID" value="KAK4740285.1"/>
    <property type="molecule type" value="Genomic_DNA"/>
</dbReference>
<evidence type="ECO:0000313" key="1">
    <source>
        <dbReference type="EMBL" id="KAK4740285.1"/>
    </source>
</evidence>
<dbReference type="PANTHER" id="PTHR42995:SF5">
    <property type="entry name" value="ACETYL-COENZYME A CARBOXYLASE CARBOXYL TRANSFERASE SUBUNIT BETA, CHLOROPLASTIC"/>
    <property type="match status" value="1"/>
</dbReference>
<sequence length="49" mass="5865">MNICVEYEYHLKMSSLDRIVLLIDPSTWDPMDEDMVSWIPLDFTNRIMS</sequence>
<dbReference type="GO" id="GO:0006633">
    <property type="term" value="P:fatty acid biosynthetic process"/>
    <property type="evidence" value="ECO:0007669"/>
    <property type="project" value="TreeGrafter"/>
</dbReference>
<evidence type="ECO:0000313" key="2">
    <source>
        <dbReference type="Proteomes" id="UP001311915"/>
    </source>
</evidence>
<proteinExistence type="predicted"/>
<gene>
    <name evidence="1" type="ORF">R3W88_003982</name>
</gene>
<comment type="caution">
    <text evidence="1">The sequence shown here is derived from an EMBL/GenBank/DDBJ whole genome shotgun (WGS) entry which is preliminary data.</text>
</comment>
<dbReference type="Gene3D" id="3.90.226.10">
    <property type="entry name" value="2-enoyl-CoA Hydratase, Chain A, domain 1"/>
    <property type="match status" value="1"/>
</dbReference>
<dbReference type="Proteomes" id="UP001311915">
    <property type="component" value="Unassembled WGS sequence"/>
</dbReference>
<reference evidence="1 2" key="1">
    <citation type="submission" date="2023-10" db="EMBL/GenBank/DDBJ databases">
        <title>Genome-Wide Identification Analysis in wild type Solanum Pinnatisectum Reveals Some Genes Defensing Phytophthora Infestans.</title>
        <authorList>
            <person name="Sun C."/>
        </authorList>
    </citation>
    <scope>NUCLEOTIDE SEQUENCE [LARGE SCALE GENOMIC DNA]</scope>
    <source>
        <strain evidence="1">LQN</strain>
        <tissue evidence="1">Leaf</tissue>
    </source>
</reference>
<accession>A0AAV9MTS2</accession>
<dbReference type="SUPFAM" id="SSF52096">
    <property type="entry name" value="ClpP/crotonase"/>
    <property type="match status" value="1"/>
</dbReference>
<dbReference type="AlphaFoldDB" id="A0AAV9MTS2"/>
<dbReference type="GO" id="GO:0003989">
    <property type="term" value="F:acetyl-CoA carboxylase activity"/>
    <property type="evidence" value="ECO:0007669"/>
    <property type="project" value="TreeGrafter"/>
</dbReference>
<protein>
    <submittedName>
        <fullName evidence="1">Uncharacterized protein</fullName>
    </submittedName>
</protein>
<name>A0AAV9MTS2_9SOLN</name>
<dbReference type="InterPro" id="IPR029045">
    <property type="entry name" value="ClpP/crotonase-like_dom_sf"/>
</dbReference>
<organism evidence="1 2">
    <name type="scientific">Solanum pinnatisectum</name>
    <name type="common">tansyleaf nightshade</name>
    <dbReference type="NCBI Taxonomy" id="50273"/>
    <lineage>
        <taxon>Eukaryota</taxon>
        <taxon>Viridiplantae</taxon>
        <taxon>Streptophyta</taxon>
        <taxon>Embryophyta</taxon>
        <taxon>Tracheophyta</taxon>
        <taxon>Spermatophyta</taxon>
        <taxon>Magnoliopsida</taxon>
        <taxon>eudicotyledons</taxon>
        <taxon>Gunneridae</taxon>
        <taxon>Pentapetalae</taxon>
        <taxon>asterids</taxon>
        <taxon>lamiids</taxon>
        <taxon>Solanales</taxon>
        <taxon>Solanaceae</taxon>
        <taxon>Solanoideae</taxon>
        <taxon>Solaneae</taxon>
        <taxon>Solanum</taxon>
    </lineage>
</organism>
<keyword evidence="2" id="KW-1185">Reference proteome</keyword>
<dbReference type="PANTHER" id="PTHR42995">
    <property type="entry name" value="ACETYL-COENZYME A CARBOXYLASE CARBOXYL TRANSFERASE SUBUNIT BETA, CHLOROPLASTIC"/>
    <property type="match status" value="1"/>
</dbReference>